<accession>A0AA46YK86</accession>
<keyword evidence="3 5" id="KW-1133">Transmembrane helix</keyword>
<dbReference type="InterPro" id="IPR052524">
    <property type="entry name" value="MFS_Cyanate_Porter"/>
</dbReference>
<evidence type="ECO:0000256" key="5">
    <source>
        <dbReference type="SAM" id="Phobius"/>
    </source>
</evidence>
<dbReference type="PANTHER" id="PTHR23523:SF2">
    <property type="entry name" value="2-NITROIMIDAZOLE TRANSPORTER"/>
    <property type="match status" value="1"/>
</dbReference>
<protein>
    <submittedName>
        <fullName evidence="7">MFS transporter</fullName>
    </submittedName>
</protein>
<reference evidence="7" key="1">
    <citation type="submission" date="2022-01" db="EMBL/GenBank/DDBJ databases">
        <title>Nocardioidaceae gen. sp. A5X3R13.</title>
        <authorList>
            <person name="Lopez Marin M.A."/>
            <person name="Uhlik O."/>
        </authorList>
    </citation>
    <scope>NUCLEOTIDE SEQUENCE</scope>
    <source>
        <strain evidence="7">A5X3R13</strain>
    </source>
</reference>
<feature type="transmembrane region" description="Helical" evidence="5">
    <location>
        <begin position="281"/>
        <end position="300"/>
    </location>
</feature>
<feature type="transmembrane region" description="Helical" evidence="5">
    <location>
        <begin position="50"/>
        <end position="71"/>
    </location>
</feature>
<dbReference type="KEGG" id="sgrg:L0C25_17505"/>
<dbReference type="GO" id="GO:0022857">
    <property type="term" value="F:transmembrane transporter activity"/>
    <property type="evidence" value="ECO:0007669"/>
    <property type="project" value="InterPro"/>
</dbReference>
<sequence length="402" mass="41471">MASSPASRERHGHRLLALVCLIALALNLRSVVSSVGVSLDAIIPALSMSGATAGLLTTLPVLSFALFGATANTIARTLGLHRTAAASLAALTIGMVVRAFVDSTVPFMLATTLALAGAATGNVILPPLVKRHFPDRVGTITAVYTSALLVGAALPPALTVPIADNAGGWRAGLLAWGILAAVCLLPWLGMLGHDVHPSTTLRKKVPFRAVARSPMAWAMAVFFGVQSSNAYVVLGWLAQAYTDAGLHRATAGVMIGLVQALGIPTALLLPQLSRRLPNQALLPVGFALLSAAGWIGVMAAAETVPWLWAVLLGLGGGAFPWVLSMIGLRTHTPAGTAALSGFVQSVGYLLAAIGPFGVGLLHDATDSWTAPLVAVAGASLLMLIGLAFARPRWFEDTLPPLR</sequence>
<dbReference type="Proteomes" id="UP001164390">
    <property type="component" value="Chromosome"/>
</dbReference>
<dbReference type="EMBL" id="CP094970">
    <property type="protein sequence ID" value="UYM04319.1"/>
    <property type="molecule type" value="Genomic_DNA"/>
</dbReference>
<evidence type="ECO:0000256" key="2">
    <source>
        <dbReference type="ARBA" id="ARBA00022692"/>
    </source>
</evidence>
<feature type="transmembrane region" description="Helical" evidence="5">
    <location>
        <begin position="368"/>
        <end position="389"/>
    </location>
</feature>
<evidence type="ECO:0000256" key="3">
    <source>
        <dbReference type="ARBA" id="ARBA00022989"/>
    </source>
</evidence>
<keyword evidence="2 5" id="KW-0812">Transmembrane</keyword>
<name>A0AA46YK86_9ACTN</name>
<feature type="transmembrane region" description="Helical" evidence="5">
    <location>
        <begin position="137"/>
        <end position="154"/>
    </location>
</feature>
<proteinExistence type="predicted"/>
<keyword evidence="8" id="KW-1185">Reference proteome</keyword>
<feature type="transmembrane region" description="Helical" evidence="5">
    <location>
        <begin position="306"/>
        <end position="326"/>
    </location>
</feature>
<dbReference type="Pfam" id="PF07690">
    <property type="entry name" value="MFS_1"/>
    <property type="match status" value="1"/>
</dbReference>
<feature type="transmembrane region" description="Helical" evidence="5">
    <location>
        <begin position="216"/>
        <end position="237"/>
    </location>
</feature>
<evidence type="ECO:0000256" key="1">
    <source>
        <dbReference type="ARBA" id="ARBA00004651"/>
    </source>
</evidence>
<dbReference type="InterPro" id="IPR020846">
    <property type="entry name" value="MFS_dom"/>
</dbReference>
<evidence type="ECO:0000256" key="4">
    <source>
        <dbReference type="ARBA" id="ARBA00023136"/>
    </source>
</evidence>
<dbReference type="InterPro" id="IPR011701">
    <property type="entry name" value="MFS"/>
</dbReference>
<dbReference type="PROSITE" id="PS50850">
    <property type="entry name" value="MFS"/>
    <property type="match status" value="1"/>
</dbReference>
<dbReference type="PANTHER" id="PTHR23523">
    <property type="match status" value="1"/>
</dbReference>
<feature type="transmembrane region" description="Helical" evidence="5">
    <location>
        <begin position="107"/>
        <end position="125"/>
    </location>
</feature>
<dbReference type="GO" id="GO:0005886">
    <property type="term" value="C:plasma membrane"/>
    <property type="evidence" value="ECO:0007669"/>
    <property type="project" value="UniProtKB-SubCell"/>
</dbReference>
<keyword evidence="4 5" id="KW-0472">Membrane</keyword>
<dbReference type="RefSeq" id="WP_271632994.1">
    <property type="nucleotide sequence ID" value="NZ_CP094970.1"/>
</dbReference>
<feature type="domain" description="Major facilitator superfamily (MFS) profile" evidence="6">
    <location>
        <begin position="15"/>
        <end position="394"/>
    </location>
</feature>
<evidence type="ECO:0000259" key="6">
    <source>
        <dbReference type="PROSITE" id="PS50850"/>
    </source>
</evidence>
<feature type="transmembrane region" description="Helical" evidence="5">
    <location>
        <begin position="174"/>
        <end position="195"/>
    </location>
</feature>
<organism evidence="7 8">
    <name type="scientific">Solicola gregarius</name>
    <dbReference type="NCBI Taxonomy" id="2908642"/>
    <lineage>
        <taxon>Bacteria</taxon>
        <taxon>Bacillati</taxon>
        <taxon>Actinomycetota</taxon>
        <taxon>Actinomycetes</taxon>
        <taxon>Propionibacteriales</taxon>
        <taxon>Nocardioidaceae</taxon>
        <taxon>Solicola</taxon>
    </lineage>
</organism>
<feature type="transmembrane region" description="Helical" evidence="5">
    <location>
        <begin position="249"/>
        <end position="269"/>
    </location>
</feature>
<dbReference type="InterPro" id="IPR036259">
    <property type="entry name" value="MFS_trans_sf"/>
</dbReference>
<dbReference type="SUPFAM" id="SSF103473">
    <property type="entry name" value="MFS general substrate transporter"/>
    <property type="match status" value="1"/>
</dbReference>
<evidence type="ECO:0000313" key="8">
    <source>
        <dbReference type="Proteomes" id="UP001164390"/>
    </source>
</evidence>
<comment type="subcellular location">
    <subcellularLocation>
        <location evidence="1">Cell membrane</location>
        <topology evidence="1">Multi-pass membrane protein</topology>
    </subcellularLocation>
</comment>
<gene>
    <name evidence="7" type="ORF">L0C25_17505</name>
</gene>
<dbReference type="Gene3D" id="1.20.1250.20">
    <property type="entry name" value="MFS general substrate transporter like domains"/>
    <property type="match status" value="2"/>
</dbReference>
<feature type="transmembrane region" description="Helical" evidence="5">
    <location>
        <begin position="338"/>
        <end position="362"/>
    </location>
</feature>
<dbReference type="AlphaFoldDB" id="A0AA46YK86"/>
<evidence type="ECO:0000313" key="7">
    <source>
        <dbReference type="EMBL" id="UYM04319.1"/>
    </source>
</evidence>
<feature type="transmembrane region" description="Helical" evidence="5">
    <location>
        <begin position="83"/>
        <end position="101"/>
    </location>
</feature>